<dbReference type="Proteomes" id="UP000644020">
    <property type="component" value="Unassembled WGS sequence"/>
</dbReference>
<dbReference type="EMBL" id="BMUL01000003">
    <property type="protein sequence ID" value="GHA72363.1"/>
    <property type="molecule type" value="Genomic_DNA"/>
</dbReference>
<evidence type="ECO:0000313" key="3">
    <source>
        <dbReference type="Proteomes" id="UP000644020"/>
    </source>
</evidence>
<accession>A0A918SV20</accession>
<name>A0A918SV20_9ACTN</name>
<keyword evidence="3" id="KW-1185">Reference proteome</keyword>
<evidence type="ECO:0000313" key="2">
    <source>
        <dbReference type="EMBL" id="GHA72363.1"/>
    </source>
</evidence>
<gene>
    <name evidence="2" type="ORF">GCM10010305_13270</name>
</gene>
<dbReference type="AlphaFoldDB" id="A0A918SV20"/>
<sequence>MRAFPHTTVNPATRRIATVLLVALAAVTAAPQAMAAESPAGRTISDTAKTIGDATKETRKALVDLLTPLGHTWGN</sequence>
<feature type="signal peptide" evidence="1">
    <location>
        <begin position="1"/>
        <end position="35"/>
    </location>
</feature>
<proteinExistence type="predicted"/>
<comment type="caution">
    <text evidence="2">The sequence shown here is derived from an EMBL/GenBank/DDBJ whole genome shotgun (WGS) entry which is preliminary data.</text>
</comment>
<reference evidence="2" key="2">
    <citation type="submission" date="2020-09" db="EMBL/GenBank/DDBJ databases">
        <authorList>
            <person name="Sun Q."/>
            <person name="Ohkuma M."/>
        </authorList>
    </citation>
    <scope>NUCLEOTIDE SEQUENCE</scope>
    <source>
        <strain evidence="2">JCM 4518</strain>
    </source>
</reference>
<evidence type="ECO:0000256" key="1">
    <source>
        <dbReference type="SAM" id="SignalP"/>
    </source>
</evidence>
<reference evidence="2" key="1">
    <citation type="journal article" date="2014" name="Int. J. Syst. Evol. Microbiol.">
        <title>Complete genome sequence of Corynebacterium casei LMG S-19264T (=DSM 44701T), isolated from a smear-ripened cheese.</title>
        <authorList>
            <consortium name="US DOE Joint Genome Institute (JGI-PGF)"/>
            <person name="Walter F."/>
            <person name="Albersmeier A."/>
            <person name="Kalinowski J."/>
            <person name="Ruckert C."/>
        </authorList>
    </citation>
    <scope>NUCLEOTIDE SEQUENCE</scope>
    <source>
        <strain evidence="2">JCM 4518</strain>
    </source>
</reference>
<keyword evidence="1" id="KW-0732">Signal</keyword>
<protein>
    <submittedName>
        <fullName evidence="2">Uncharacterized protein</fullName>
    </submittedName>
</protein>
<dbReference type="RefSeq" id="WP_189975612.1">
    <property type="nucleotide sequence ID" value="NZ_BMUL01000003.1"/>
</dbReference>
<feature type="chain" id="PRO_5037939382" evidence="1">
    <location>
        <begin position="36"/>
        <end position="75"/>
    </location>
</feature>
<organism evidence="2 3">
    <name type="scientific">Streptomyces termitum</name>
    <dbReference type="NCBI Taxonomy" id="67368"/>
    <lineage>
        <taxon>Bacteria</taxon>
        <taxon>Bacillati</taxon>
        <taxon>Actinomycetota</taxon>
        <taxon>Actinomycetes</taxon>
        <taxon>Kitasatosporales</taxon>
        <taxon>Streptomycetaceae</taxon>
        <taxon>Streptomyces</taxon>
    </lineage>
</organism>